<organism evidence="1 2">
    <name type="scientific">Trichonephila inaurata madagascariensis</name>
    <dbReference type="NCBI Taxonomy" id="2747483"/>
    <lineage>
        <taxon>Eukaryota</taxon>
        <taxon>Metazoa</taxon>
        <taxon>Ecdysozoa</taxon>
        <taxon>Arthropoda</taxon>
        <taxon>Chelicerata</taxon>
        <taxon>Arachnida</taxon>
        <taxon>Araneae</taxon>
        <taxon>Araneomorphae</taxon>
        <taxon>Entelegynae</taxon>
        <taxon>Araneoidea</taxon>
        <taxon>Nephilidae</taxon>
        <taxon>Trichonephila</taxon>
        <taxon>Trichonephila inaurata</taxon>
    </lineage>
</organism>
<protein>
    <submittedName>
        <fullName evidence="1">Uncharacterized protein</fullName>
    </submittedName>
</protein>
<evidence type="ECO:0000313" key="2">
    <source>
        <dbReference type="Proteomes" id="UP000886998"/>
    </source>
</evidence>
<evidence type="ECO:0000313" key="1">
    <source>
        <dbReference type="EMBL" id="GFY70934.1"/>
    </source>
</evidence>
<dbReference type="AlphaFoldDB" id="A0A8X6YJW2"/>
<dbReference type="EMBL" id="BMAV01018512">
    <property type="protein sequence ID" value="GFY70934.1"/>
    <property type="molecule type" value="Genomic_DNA"/>
</dbReference>
<proteinExistence type="predicted"/>
<accession>A0A8X6YJW2</accession>
<sequence>MKACQMRTNSGIYTSRRLLKFKGRQLLRLFRDFRNEGQLSKGNGPLQERYGRSTCRICMRSLLSMVMAAATGLAETDHPASYDGLT</sequence>
<dbReference type="Proteomes" id="UP000886998">
    <property type="component" value="Unassembled WGS sequence"/>
</dbReference>
<gene>
    <name evidence="1" type="ORF">TNIN_300941</name>
</gene>
<comment type="caution">
    <text evidence="1">The sequence shown here is derived from an EMBL/GenBank/DDBJ whole genome shotgun (WGS) entry which is preliminary data.</text>
</comment>
<name>A0A8X6YJW2_9ARAC</name>
<keyword evidence="2" id="KW-1185">Reference proteome</keyword>
<reference evidence="1" key="1">
    <citation type="submission" date="2020-08" db="EMBL/GenBank/DDBJ databases">
        <title>Multicomponent nature underlies the extraordinary mechanical properties of spider dragline silk.</title>
        <authorList>
            <person name="Kono N."/>
            <person name="Nakamura H."/>
            <person name="Mori M."/>
            <person name="Yoshida Y."/>
            <person name="Ohtoshi R."/>
            <person name="Malay A.D."/>
            <person name="Moran D.A.P."/>
            <person name="Tomita M."/>
            <person name="Numata K."/>
            <person name="Arakawa K."/>
        </authorList>
    </citation>
    <scope>NUCLEOTIDE SEQUENCE</scope>
</reference>